<dbReference type="Gene3D" id="1.25.40.10">
    <property type="entry name" value="Tetratricopeptide repeat domain"/>
    <property type="match status" value="5"/>
</dbReference>
<dbReference type="GO" id="GO:0035721">
    <property type="term" value="P:intraciliary retrograde transport"/>
    <property type="evidence" value="ECO:0007669"/>
    <property type="project" value="TreeGrafter"/>
</dbReference>
<dbReference type="InterPro" id="IPR056834">
    <property type="entry name" value="ARM_TT21_C"/>
</dbReference>
<dbReference type="FunFam" id="1.25.40.10:FF:000279">
    <property type="entry name" value="Tetratricopeptide repeat domain 21A"/>
    <property type="match status" value="1"/>
</dbReference>
<keyword evidence="2" id="KW-0677">Repeat</keyword>
<feature type="domain" description="Tetratricopeptide repeat protein 21A/21B fourth ARM" evidence="9">
    <location>
        <begin position="746"/>
        <end position="898"/>
    </location>
</feature>
<dbReference type="InterPro" id="IPR011990">
    <property type="entry name" value="TPR-like_helical_dom_sf"/>
</dbReference>
<dbReference type="SUPFAM" id="SSF48452">
    <property type="entry name" value="TPR-like"/>
    <property type="match status" value="3"/>
</dbReference>
<evidence type="ECO:0000256" key="1">
    <source>
        <dbReference type="ARBA" id="ARBA00010935"/>
    </source>
</evidence>
<dbReference type="FunFam" id="1.25.40.10:FF:000342">
    <property type="entry name" value="Tetratricopeptide repeat domain 21A"/>
    <property type="match status" value="1"/>
</dbReference>
<dbReference type="InterPro" id="IPR056836">
    <property type="entry name" value="ARM_TT21_4th"/>
</dbReference>
<feature type="domain" description="Tetratricopeptide repeat protein 21A/21B second ARM" evidence="5">
    <location>
        <begin position="260"/>
        <end position="532"/>
    </location>
</feature>
<evidence type="ECO:0000313" key="11">
    <source>
        <dbReference type="Proteomes" id="UP000694420"/>
    </source>
</evidence>
<organism evidence="10 11">
    <name type="scientific">Nothoprocta perdicaria</name>
    <name type="common">Chilean tinamou</name>
    <name type="synonym">Crypturus perdicarius</name>
    <dbReference type="NCBI Taxonomy" id="30464"/>
    <lineage>
        <taxon>Eukaryota</taxon>
        <taxon>Metazoa</taxon>
        <taxon>Chordata</taxon>
        <taxon>Craniata</taxon>
        <taxon>Vertebrata</taxon>
        <taxon>Euteleostomi</taxon>
        <taxon>Archelosauria</taxon>
        <taxon>Archosauria</taxon>
        <taxon>Dinosauria</taxon>
        <taxon>Saurischia</taxon>
        <taxon>Theropoda</taxon>
        <taxon>Coelurosauria</taxon>
        <taxon>Aves</taxon>
        <taxon>Palaeognathae</taxon>
        <taxon>Tinamiformes</taxon>
        <taxon>Tinamidae</taxon>
        <taxon>Nothoprocta</taxon>
    </lineage>
</organism>
<evidence type="ECO:0000259" key="5">
    <source>
        <dbReference type="Pfam" id="PF25060"/>
    </source>
</evidence>
<dbReference type="GO" id="GO:0061512">
    <property type="term" value="P:protein localization to cilium"/>
    <property type="evidence" value="ECO:0007669"/>
    <property type="project" value="TreeGrafter"/>
</dbReference>
<dbReference type="PROSITE" id="PS50005">
    <property type="entry name" value="TPR"/>
    <property type="match status" value="3"/>
</dbReference>
<evidence type="ECO:0000256" key="4">
    <source>
        <dbReference type="PROSITE-ProRule" id="PRU00339"/>
    </source>
</evidence>
<feature type="repeat" description="TPR" evidence="4">
    <location>
        <begin position="744"/>
        <end position="777"/>
    </location>
</feature>
<evidence type="ECO:0000259" key="8">
    <source>
        <dbReference type="Pfam" id="PF25064"/>
    </source>
</evidence>
<dbReference type="PANTHER" id="PTHR14699">
    <property type="entry name" value="STI2 PROTEIN-RELATED"/>
    <property type="match status" value="1"/>
</dbReference>
<dbReference type="Pfam" id="PF25062">
    <property type="entry name" value="ARM_TT21_N"/>
    <property type="match status" value="1"/>
</dbReference>
<keyword evidence="11" id="KW-1185">Reference proteome</keyword>
<dbReference type="Pfam" id="PF25060">
    <property type="entry name" value="ARM_TT21_2nd"/>
    <property type="match status" value="1"/>
</dbReference>
<name>A0A8C7ECY3_NOTPE</name>
<keyword evidence="3 4" id="KW-0802">TPR repeat</keyword>
<dbReference type="InterPro" id="IPR056835">
    <property type="entry name" value="ARM_TT21_5th"/>
</dbReference>
<evidence type="ECO:0000259" key="9">
    <source>
        <dbReference type="Pfam" id="PF25068"/>
    </source>
</evidence>
<feature type="domain" description="Tetratricopeptide repeat protein 21A/21B fifth ARM repeats" evidence="8">
    <location>
        <begin position="939"/>
        <end position="1055"/>
    </location>
</feature>
<dbReference type="Proteomes" id="UP000694420">
    <property type="component" value="Unplaced"/>
</dbReference>
<dbReference type="Pfam" id="PF25063">
    <property type="entry name" value="ARM_TT21_C"/>
    <property type="match status" value="1"/>
</dbReference>
<gene>
    <name evidence="10" type="primary">TTC21A</name>
</gene>
<dbReference type="GO" id="GO:0030991">
    <property type="term" value="C:intraciliary transport particle A"/>
    <property type="evidence" value="ECO:0007669"/>
    <property type="project" value="TreeGrafter"/>
</dbReference>
<proteinExistence type="inferred from homology"/>
<evidence type="ECO:0000256" key="2">
    <source>
        <dbReference type="ARBA" id="ARBA00022737"/>
    </source>
</evidence>
<dbReference type="InterPro" id="IPR056832">
    <property type="entry name" value="ARM_TT21_2nd"/>
</dbReference>
<feature type="repeat" description="TPR" evidence="4">
    <location>
        <begin position="939"/>
        <end position="972"/>
    </location>
</feature>
<dbReference type="Pfam" id="PF25068">
    <property type="entry name" value="ARM_TT21_4th"/>
    <property type="match status" value="1"/>
</dbReference>
<dbReference type="FunFam" id="1.25.40.10:FF:000245">
    <property type="entry name" value="Tetratricopeptide repeat domain 21B"/>
    <property type="match status" value="1"/>
</dbReference>
<sequence length="1303" mass="149792">MSERGGLKTAYVVYYAQEKYFHQLRQFAESELKKQLNDPVLLFFKAFGSLCLGQIQDAILQLESVRKNHSDVSLGCLLALIYAHKRCKNIDLEAVFELKSKLKETRKNGRTNELYYAGMFLWLIGKNDKALEYVDRMLKMSSESRQGLVLKGWIYLTSSKQNAVKKSIKYFDEGMQDTSDIFGIMGKARYFMMQQNYSAALEAVNQIIVTFTDFIPALILKMRLFLAQQDWEQTLETYLKYSNNSEASIVLKFLLQASLQLRDFIHSLKTKEPQNAEIHLQKARVVSRLCGKNQQILQQIYGFIEYSYTELASPDACFANELGYQLILQERWKDASVWYRRAMELDENSIDAMTGIIWCQVLEGKLEEAEHQLEFLREVHQSTGKSPILIYLQAVIASRKRKNEKLVTTLLNEAAELHSSALKGLPLSIEYYEKLNPLFLINIVKEYLLFCPRLPLSPGQIISPLFKQVALLLYPVVKAAPGIMEPLYLVAQLKYLSGELENAQGILQHCIGLDPTAADLHLLMAQIYLSQGNLKECYHSLELGVSHHFQIRDYPLYHYIKARALNKAGNYPEAIKILKEIVSSHVKKGDSKRVSGTRSTNSEWASIYLELAESLQLNGELHEATKIMQDAANEFSGTSEEIRITVANADLAVHRGEVETALGMLRHVTPAQPYYIEAKEKMAQIYLHMRKDKKLYIACYCEICEKCPGPHTSLLLGDAFMNIQQPEEAVKIYEEAQRKNCLDSVLVRKIGNAYVKTHQYNKAINYYEVALKMNEQDFLYHDLAELLLKLKKFKKAERVLNQALNHDFVNDLTSMIKDVRSLILLAKVYENIKKEDVLATLNKAFELQHKILKRIPLEQPESVPSQKQLAALINVQFAEHYLSYKDYQQAAKSYKNALTYIPGDSKIILKLAHLYLEEEDLDSCEYQCALLLRDEKSNEATTMIMADIWFRKQKYEQAISLYQNVLEKSPDNFSVLERLIDLLRRTGNLDKTTFFFKMLKKQSTRLFLEPGYNYCRGLYCWHMGQSNQALKCFNKARKDAEWGQKAVTNMIQICLNPDKEVIGGEVFENLEEEESNLDGKQEAVQHGIRTAEKLLMEFCPCSQEGQNQLTMLRNYCLMATKDKNNVEKALGVFVEMAQKEKESVQIILAVAQAYLILKQTSKATIQLKRLAKVNWTLSDAEELEKSWILLSDIYCRSEKYDRASEHLKRCLQYNKSCSKAYEYLGFIMEKGQAIVSAAKNYELAWKYSNRTSLAVGFKLAFNCLKNKNYVEAIEVCHDVLKICPNYPKIREEILEKAQAALKP</sequence>
<dbReference type="Pfam" id="PF25064">
    <property type="entry name" value="ARM_TT21_5th"/>
    <property type="match status" value="1"/>
</dbReference>
<evidence type="ECO:0000259" key="6">
    <source>
        <dbReference type="Pfam" id="PF25062"/>
    </source>
</evidence>
<dbReference type="Pfam" id="PF25058">
    <property type="entry name" value="ARM_TT21"/>
    <property type="match status" value="1"/>
</dbReference>
<reference evidence="10" key="2">
    <citation type="submission" date="2025-09" db="UniProtKB">
        <authorList>
            <consortium name="Ensembl"/>
        </authorList>
    </citation>
    <scope>IDENTIFICATION</scope>
</reference>
<dbReference type="PANTHER" id="PTHR14699:SF2">
    <property type="entry name" value="TETRATRICOPEPTIDE REPEAT PROTEIN 21A"/>
    <property type="match status" value="1"/>
</dbReference>
<evidence type="ECO:0000259" key="7">
    <source>
        <dbReference type="Pfam" id="PF25063"/>
    </source>
</evidence>
<evidence type="ECO:0000313" key="10">
    <source>
        <dbReference type="Ensembl" id="ENSNPEP00000010756.1"/>
    </source>
</evidence>
<evidence type="ECO:0000256" key="3">
    <source>
        <dbReference type="ARBA" id="ARBA00022803"/>
    </source>
</evidence>
<dbReference type="SMART" id="SM00028">
    <property type="entry name" value="TPR"/>
    <property type="match status" value="15"/>
</dbReference>
<dbReference type="InterPro" id="IPR040364">
    <property type="entry name" value="TTC21A/TTC21B"/>
</dbReference>
<protein>
    <submittedName>
        <fullName evidence="10">Tetratricopeptide repeat domain 21A</fullName>
    </submittedName>
</protein>
<reference evidence="10" key="1">
    <citation type="submission" date="2025-08" db="UniProtKB">
        <authorList>
            <consortium name="Ensembl"/>
        </authorList>
    </citation>
    <scope>IDENTIFICATION</scope>
</reference>
<dbReference type="InterPro" id="IPR056833">
    <property type="entry name" value="ARM_TT21_N"/>
</dbReference>
<dbReference type="FunFam" id="1.25.40.10:FF:000219">
    <property type="entry name" value="Tetratricopeptide repeat domain 21B"/>
    <property type="match status" value="1"/>
</dbReference>
<feature type="domain" description="Tetratricopeptide repeat protein 21A/21B C-terminal ARM" evidence="7">
    <location>
        <begin position="1090"/>
        <end position="1298"/>
    </location>
</feature>
<dbReference type="SUPFAM" id="SSF81901">
    <property type="entry name" value="HCP-like"/>
    <property type="match status" value="1"/>
</dbReference>
<dbReference type="GO" id="GO:0005929">
    <property type="term" value="C:cilium"/>
    <property type="evidence" value="ECO:0007669"/>
    <property type="project" value="GOC"/>
</dbReference>
<accession>A0A8C7ECY3</accession>
<feature type="domain" description="Tetratricopeptide repeat protein 21A/21B N-terminal ARM repeat" evidence="6">
    <location>
        <begin position="12"/>
        <end position="234"/>
    </location>
</feature>
<comment type="similarity">
    <text evidence="1">Belongs to the TTC21 family.</text>
</comment>
<dbReference type="Ensembl" id="ENSNPET00000011034.1">
    <property type="protein sequence ID" value="ENSNPEP00000010756.1"/>
    <property type="gene ID" value="ENSNPEG00000008070.1"/>
</dbReference>
<feature type="repeat" description="TPR" evidence="4">
    <location>
        <begin position="871"/>
        <end position="904"/>
    </location>
</feature>
<dbReference type="InterPro" id="IPR019734">
    <property type="entry name" value="TPR_rpt"/>
</dbReference>